<name>A0ABV7XE07_9SPHN</name>
<keyword evidence="8" id="KW-1185">Reference proteome</keyword>
<evidence type="ECO:0000256" key="1">
    <source>
        <dbReference type="ARBA" id="ARBA00004141"/>
    </source>
</evidence>
<dbReference type="Pfam" id="PF03073">
    <property type="entry name" value="TspO_MBR"/>
    <property type="match status" value="1"/>
</dbReference>
<keyword evidence="4 6" id="KW-1133">Transmembrane helix</keyword>
<evidence type="ECO:0000256" key="5">
    <source>
        <dbReference type="ARBA" id="ARBA00023136"/>
    </source>
</evidence>
<dbReference type="CDD" id="cd15904">
    <property type="entry name" value="TSPO_MBR"/>
    <property type="match status" value="1"/>
</dbReference>
<dbReference type="PANTHER" id="PTHR10057">
    <property type="entry name" value="PERIPHERAL-TYPE BENZODIAZEPINE RECEPTOR"/>
    <property type="match status" value="1"/>
</dbReference>
<evidence type="ECO:0000256" key="4">
    <source>
        <dbReference type="ARBA" id="ARBA00022989"/>
    </source>
</evidence>
<dbReference type="RefSeq" id="WP_380862038.1">
    <property type="nucleotide sequence ID" value="NZ_JBHRXV010000011.1"/>
</dbReference>
<dbReference type="PANTHER" id="PTHR10057:SF0">
    <property type="entry name" value="TRANSLOCATOR PROTEIN"/>
    <property type="match status" value="1"/>
</dbReference>
<evidence type="ECO:0000256" key="3">
    <source>
        <dbReference type="ARBA" id="ARBA00022692"/>
    </source>
</evidence>
<sequence>MSQLASPAQLRGALLRAVLVAVPLIILLGTISGRVAGSAESNPWFQALVKPDIYPPGYVFGIAWTILYAMMGIAVAMIWSARGATMRWPALLLFVVQLAANLAWSPLFFRAQRIEDAFWLLVGIGVAALLTTIAFFTVRRLAALLMLPYLAWLGFAGVLNWRIHELNLDGGPAIAVASVELALPSQE</sequence>
<evidence type="ECO:0000256" key="2">
    <source>
        <dbReference type="ARBA" id="ARBA00007524"/>
    </source>
</evidence>
<dbReference type="Proteomes" id="UP001595615">
    <property type="component" value="Unassembled WGS sequence"/>
</dbReference>
<reference evidence="8" key="1">
    <citation type="journal article" date="2019" name="Int. J. Syst. Evol. Microbiol.">
        <title>The Global Catalogue of Microorganisms (GCM) 10K type strain sequencing project: providing services to taxonomists for standard genome sequencing and annotation.</title>
        <authorList>
            <consortium name="The Broad Institute Genomics Platform"/>
            <consortium name="The Broad Institute Genome Sequencing Center for Infectious Disease"/>
            <person name="Wu L."/>
            <person name="Ma J."/>
        </authorList>
    </citation>
    <scope>NUCLEOTIDE SEQUENCE [LARGE SCALE GENOMIC DNA]</scope>
    <source>
        <strain evidence="8">KCTC 42644</strain>
    </source>
</reference>
<dbReference type="PIRSF" id="PIRSF005859">
    <property type="entry name" value="PBR"/>
    <property type="match status" value="1"/>
</dbReference>
<keyword evidence="5 6" id="KW-0472">Membrane</keyword>
<proteinExistence type="inferred from homology"/>
<feature type="transmembrane region" description="Helical" evidence="6">
    <location>
        <begin position="117"/>
        <end position="136"/>
    </location>
</feature>
<keyword evidence="3 6" id="KW-0812">Transmembrane</keyword>
<dbReference type="InterPro" id="IPR038330">
    <property type="entry name" value="TspO/MBR-related_sf"/>
</dbReference>
<feature type="transmembrane region" description="Helical" evidence="6">
    <location>
        <begin position="57"/>
        <end position="79"/>
    </location>
</feature>
<dbReference type="EMBL" id="JBHRXV010000011">
    <property type="protein sequence ID" value="MFC3713492.1"/>
    <property type="molecule type" value="Genomic_DNA"/>
</dbReference>
<comment type="subcellular location">
    <subcellularLocation>
        <location evidence="1">Membrane</location>
        <topology evidence="1">Multi-pass membrane protein</topology>
    </subcellularLocation>
</comment>
<accession>A0ABV7XE07</accession>
<comment type="similarity">
    <text evidence="2">Belongs to the TspO/BZRP family.</text>
</comment>
<comment type="caution">
    <text evidence="7">The sequence shown here is derived from an EMBL/GenBank/DDBJ whole genome shotgun (WGS) entry which is preliminary data.</text>
</comment>
<evidence type="ECO:0000313" key="7">
    <source>
        <dbReference type="EMBL" id="MFC3713492.1"/>
    </source>
</evidence>
<feature type="transmembrane region" description="Helical" evidence="6">
    <location>
        <begin position="143"/>
        <end position="163"/>
    </location>
</feature>
<evidence type="ECO:0000256" key="6">
    <source>
        <dbReference type="SAM" id="Phobius"/>
    </source>
</evidence>
<feature type="transmembrane region" description="Helical" evidence="6">
    <location>
        <begin position="91"/>
        <end position="111"/>
    </location>
</feature>
<gene>
    <name evidence="7" type="ORF">ACFOMD_12980</name>
</gene>
<feature type="transmembrane region" description="Helical" evidence="6">
    <location>
        <begin position="12"/>
        <end position="37"/>
    </location>
</feature>
<dbReference type="Gene3D" id="1.20.1260.100">
    <property type="entry name" value="TspO/MBR protein"/>
    <property type="match status" value="1"/>
</dbReference>
<protein>
    <submittedName>
        <fullName evidence="7">TspO/MBR family protein</fullName>
    </submittedName>
</protein>
<dbReference type="InterPro" id="IPR004307">
    <property type="entry name" value="TspO_MBR"/>
</dbReference>
<organism evidence="7 8">
    <name type="scientific">Sphingoaurantiacus capsulatus</name>
    <dbReference type="NCBI Taxonomy" id="1771310"/>
    <lineage>
        <taxon>Bacteria</taxon>
        <taxon>Pseudomonadati</taxon>
        <taxon>Pseudomonadota</taxon>
        <taxon>Alphaproteobacteria</taxon>
        <taxon>Sphingomonadales</taxon>
        <taxon>Sphingosinicellaceae</taxon>
        <taxon>Sphingoaurantiacus</taxon>
    </lineage>
</organism>
<evidence type="ECO:0000313" key="8">
    <source>
        <dbReference type="Proteomes" id="UP001595615"/>
    </source>
</evidence>